<gene>
    <name evidence="2" type="ORF">EFY79_07955</name>
</gene>
<evidence type="ECO:0000256" key="1">
    <source>
        <dbReference type="SAM" id="Coils"/>
    </source>
</evidence>
<accession>A0A3M9NHQ6</accession>
<proteinExistence type="predicted"/>
<feature type="coiled-coil region" evidence="1">
    <location>
        <begin position="36"/>
        <end position="198"/>
    </location>
</feature>
<reference evidence="2 3" key="1">
    <citation type="submission" date="2018-11" db="EMBL/GenBank/DDBJ databases">
        <title>Draft genome sequence of Ferruginibacter sp. BO-59.</title>
        <authorList>
            <person name="Im W.T."/>
        </authorList>
    </citation>
    <scope>NUCLEOTIDE SEQUENCE [LARGE SCALE GENOMIC DNA]</scope>
    <source>
        <strain evidence="2 3">BO-59</strain>
    </source>
</reference>
<evidence type="ECO:0000313" key="2">
    <source>
        <dbReference type="EMBL" id="RNI37324.1"/>
    </source>
</evidence>
<evidence type="ECO:0000313" key="3">
    <source>
        <dbReference type="Proteomes" id="UP000267223"/>
    </source>
</evidence>
<comment type="caution">
    <text evidence="2">The sequence shown here is derived from an EMBL/GenBank/DDBJ whole genome shotgun (WGS) entry which is preliminary data.</text>
</comment>
<keyword evidence="3" id="KW-1185">Reference proteome</keyword>
<dbReference type="AlphaFoldDB" id="A0A3M9NHQ6"/>
<protein>
    <submittedName>
        <fullName evidence="2">DUF2130 domain-containing protein</fullName>
    </submittedName>
</protein>
<dbReference type="RefSeq" id="WP_123120165.1">
    <property type="nucleotide sequence ID" value="NZ_RJJR01000005.1"/>
</dbReference>
<dbReference type="Proteomes" id="UP000267223">
    <property type="component" value="Unassembled WGS sequence"/>
</dbReference>
<organism evidence="2 3">
    <name type="scientific">Hanamia caeni</name>
    <dbReference type="NCBI Taxonomy" id="2294116"/>
    <lineage>
        <taxon>Bacteria</taxon>
        <taxon>Pseudomonadati</taxon>
        <taxon>Bacteroidota</taxon>
        <taxon>Chitinophagia</taxon>
        <taxon>Chitinophagales</taxon>
        <taxon>Chitinophagaceae</taxon>
        <taxon>Hanamia</taxon>
    </lineage>
</organism>
<keyword evidence="1" id="KW-0175">Coiled coil</keyword>
<name>A0A3M9NHQ6_9BACT</name>
<sequence>MDTLITCPKCQHKFAPQEAIAQALEKEYQDKLFQDRKRLSEQFAAQQRQLQQQQIEFEKKKEKENELFAERMEKEKIKMQNDLQEKLRKTISNDYENQLKLLQQANNDNEEKLKSARQKELEFLKKEKELKTQAEEMEIQLEKKLARERELLIEQIRKQEKEKNEIKETEQSLRYKELEKQLNDQKKLVEEMKRRQDQVSMQLQGEVQELALEEILGNAFPFDIVSEVGKGIRGADCIQTVRNNFGQECGKIIYESKRTKDFGVDWIEKLKADMRSTRADIAVLVTKTMPKELECFGLKDGVWICTFSEVKALANVLRDGIIRVYNSSKSHENKGDKMQLLYDYLTSNEFSEQWKAIREGFAAMKMSIINERSAMEKLWKAREKQLEKVLLNAAHVKGSIDGISGLESINLNLLDEQNSFEE</sequence>
<dbReference type="EMBL" id="RJJR01000005">
    <property type="protein sequence ID" value="RNI37324.1"/>
    <property type="molecule type" value="Genomic_DNA"/>
</dbReference>
<dbReference type="Pfam" id="PF09903">
    <property type="entry name" value="DUF2130"/>
    <property type="match status" value="1"/>
</dbReference>
<dbReference type="OrthoDB" id="9765972at2"/>
<dbReference type="InterPro" id="IPR019219">
    <property type="entry name" value="DUF2130"/>
</dbReference>